<dbReference type="GO" id="GO:0015074">
    <property type="term" value="P:DNA integration"/>
    <property type="evidence" value="ECO:0007669"/>
    <property type="project" value="InterPro"/>
</dbReference>
<keyword evidence="3" id="KW-0862">Zinc</keyword>
<dbReference type="SUPFAM" id="SSF53098">
    <property type="entry name" value="Ribonuclease H-like"/>
    <property type="match status" value="1"/>
</dbReference>
<dbReference type="GO" id="GO:0008270">
    <property type="term" value="F:zinc ion binding"/>
    <property type="evidence" value="ECO:0007669"/>
    <property type="project" value="UniProtKB-KW"/>
</dbReference>
<keyword evidence="4" id="KW-0238">DNA-binding</keyword>
<dbReference type="PANTHER" id="PTHR37984:SF14">
    <property type="entry name" value="RIBONUCLEASE H"/>
    <property type="match status" value="1"/>
</dbReference>
<dbReference type="SUPFAM" id="SSF57716">
    <property type="entry name" value="Glucocorticoid receptor-like (DNA-binding domain)"/>
    <property type="match status" value="1"/>
</dbReference>
<sequence>MDVTVEHNGQSAVCQLYVVEKGTTNLFGRSWLKEIKIDWQNIKNIMHVSTVKTDGKMKVQSILRKYSTVFNDGIGKVEGIKATLHMRNDAKPMFCKARPVPYALKPKVEEEIENLENMGILQKVETSEWATPIVAVPKKNGKVRICGDFKVTINPQLNVDQYPLPKIEDIFASLSGGQHFSKIDLRQAFETREFENFTKLNGIKHFRSAPYHPATNGLAERFVQTFKRSMKSMKNEEMSLNKKIANFLLLYRNAPHSITNETPAKLFHGRNLRTCLDLIRPDTRKTVENKIMQSVFEKKGVIREFDKEDHVIVRDYRNHDKWINGQVKSKLGPLTYEVTTESGSVWKRQGLRRTCKMFRFPSNPGLAKKWEKLSRRKDRTLNVQGDRICDCHFKDRKKENGPTIFPWSSEKIFDFTDPCKIRRYGWI</sequence>
<evidence type="ECO:0000256" key="2">
    <source>
        <dbReference type="ARBA" id="ARBA00022771"/>
    </source>
</evidence>
<dbReference type="InterPro" id="IPR043502">
    <property type="entry name" value="DNA/RNA_pol_sf"/>
</dbReference>
<proteinExistence type="predicted"/>
<dbReference type="Pfam" id="PF05485">
    <property type="entry name" value="THAP"/>
    <property type="match status" value="1"/>
</dbReference>
<gene>
    <name evidence="7" type="primary">LOC111124456</name>
</gene>
<evidence type="ECO:0000256" key="4">
    <source>
        <dbReference type="ARBA" id="ARBA00023125"/>
    </source>
</evidence>
<evidence type="ECO:0000313" key="6">
    <source>
        <dbReference type="Proteomes" id="UP000694844"/>
    </source>
</evidence>
<evidence type="ECO:0000313" key="7">
    <source>
        <dbReference type="RefSeq" id="XP_022323016.1"/>
    </source>
</evidence>
<evidence type="ECO:0000256" key="3">
    <source>
        <dbReference type="ARBA" id="ARBA00022833"/>
    </source>
</evidence>
<dbReference type="InterPro" id="IPR006612">
    <property type="entry name" value="THAP_Znf"/>
</dbReference>
<name>A0A8B8D825_CRAVI</name>
<evidence type="ECO:0000256" key="1">
    <source>
        <dbReference type="ARBA" id="ARBA00022723"/>
    </source>
</evidence>
<feature type="domain" description="Integrase catalytic" evidence="5">
    <location>
        <begin position="184"/>
        <end position="271"/>
    </location>
</feature>
<dbReference type="Pfam" id="PF13683">
    <property type="entry name" value="rve_3"/>
    <property type="match status" value="1"/>
</dbReference>
<dbReference type="InterPro" id="IPR036397">
    <property type="entry name" value="RNaseH_sf"/>
</dbReference>
<keyword evidence="1" id="KW-0479">Metal-binding</keyword>
<dbReference type="SUPFAM" id="SSF56672">
    <property type="entry name" value="DNA/RNA polymerases"/>
    <property type="match status" value="1"/>
</dbReference>
<dbReference type="PANTHER" id="PTHR37984">
    <property type="entry name" value="PROTEIN CBG26694"/>
    <property type="match status" value="1"/>
</dbReference>
<dbReference type="InterPro" id="IPR001584">
    <property type="entry name" value="Integrase_cat-core"/>
</dbReference>
<dbReference type="InterPro" id="IPR012337">
    <property type="entry name" value="RNaseH-like_sf"/>
</dbReference>
<dbReference type="Gene3D" id="3.10.10.10">
    <property type="entry name" value="HIV Type 1 Reverse Transcriptase, subunit A, domain 1"/>
    <property type="match status" value="1"/>
</dbReference>
<dbReference type="Gene3D" id="3.30.420.10">
    <property type="entry name" value="Ribonuclease H-like superfamily/Ribonuclease H"/>
    <property type="match status" value="1"/>
</dbReference>
<protein>
    <submittedName>
        <fullName evidence="7">Uncharacterized protein K02A2.6-like</fullName>
    </submittedName>
</protein>
<keyword evidence="2" id="KW-0863">Zinc-finger</keyword>
<dbReference type="RefSeq" id="XP_022323016.1">
    <property type="nucleotide sequence ID" value="XM_022467308.1"/>
</dbReference>
<dbReference type="OrthoDB" id="10057092at2759"/>
<dbReference type="Proteomes" id="UP000694844">
    <property type="component" value="Chromosome 3"/>
</dbReference>
<dbReference type="AlphaFoldDB" id="A0A8B8D825"/>
<dbReference type="PROSITE" id="PS50994">
    <property type="entry name" value="INTEGRASE"/>
    <property type="match status" value="1"/>
</dbReference>
<dbReference type="GO" id="GO:0003677">
    <property type="term" value="F:DNA binding"/>
    <property type="evidence" value="ECO:0007669"/>
    <property type="project" value="UniProtKB-KW"/>
</dbReference>
<dbReference type="InterPro" id="IPR050951">
    <property type="entry name" value="Retrovirus_Pol_polyprotein"/>
</dbReference>
<dbReference type="KEGG" id="cvn:111124456"/>
<accession>A0A8B8D825</accession>
<organism evidence="6 7">
    <name type="scientific">Crassostrea virginica</name>
    <name type="common">Eastern oyster</name>
    <dbReference type="NCBI Taxonomy" id="6565"/>
    <lineage>
        <taxon>Eukaryota</taxon>
        <taxon>Metazoa</taxon>
        <taxon>Spiralia</taxon>
        <taxon>Lophotrochozoa</taxon>
        <taxon>Mollusca</taxon>
        <taxon>Bivalvia</taxon>
        <taxon>Autobranchia</taxon>
        <taxon>Pteriomorphia</taxon>
        <taxon>Ostreida</taxon>
        <taxon>Ostreoidea</taxon>
        <taxon>Ostreidae</taxon>
        <taxon>Crassostrea</taxon>
    </lineage>
</organism>
<evidence type="ECO:0000259" key="5">
    <source>
        <dbReference type="PROSITE" id="PS50994"/>
    </source>
</evidence>
<dbReference type="GeneID" id="111124456"/>
<reference evidence="7" key="1">
    <citation type="submission" date="2025-08" db="UniProtKB">
        <authorList>
            <consortium name="RefSeq"/>
        </authorList>
    </citation>
    <scope>IDENTIFICATION</scope>
    <source>
        <tissue evidence="7">Whole sample</tissue>
    </source>
</reference>
<keyword evidence="6" id="KW-1185">Reference proteome</keyword>